<evidence type="ECO:0000256" key="3">
    <source>
        <dbReference type="ARBA" id="ARBA00005874"/>
    </source>
</evidence>
<dbReference type="AlphaFoldDB" id="A0A7G9RPA4"/>
<evidence type="ECO:0000313" key="12">
    <source>
        <dbReference type="Proteomes" id="UP000515811"/>
    </source>
</evidence>
<protein>
    <recommendedName>
        <fullName evidence="7">Acyl-CoA:diacylglycerol acyltransferase</fullName>
        <ecNumber evidence="4">2.3.1.122</ecNumber>
        <ecNumber evidence="5">2.3.1.20</ecNumber>
    </recommendedName>
</protein>
<evidence type="ECO:0000313" key="11">
    <source>
        <dbReference type="EMBL" id="QNN57429.1"/>
    </source>
</evidence>
<dbReference type="SUPFAM" id="SSF53474">
    <property type="entry name" value="alpha/beta-Hydrolases"/>
    <property type="match status" value="1"/>
</dbReference>
<dbReference type="PANTHER" id="PTHR40841">
    <property type="entry name" value="SIDEROPHORE TRIACETYLFUSARININE C ESTERASE"/>
    <property type="match status" value="1"/>
</dbReference>
<sequence>MNSHSQTDRPTSGTLSRRGLVALGPAAWLLTACAAPGTGAPSSIDLRQAPAVRLPRSHQLDMRDAVSGHVRRIFVQVPDSPAPAGGYPALYVLDGNASFTVAAQLARNAGLRPAALRKDPLLVVGIGYPTDGAMDSAARKRDYTPPPAAGDDTGGADSFLDFIEHQLQPALRSAWSLDPRRQTLFGHSLGGLLALHALTSRNGLFTRYAAASPSLWWNGTRELQALEAWAARGAPTASADVHLQLRVGALERAGTANADPARAARMAERRMNEHAQALAARLSRPELSHLQVDFEELPGLDHGGTLLPSLIEAMALAQREAM</sequence>
<evidence type="ECO:0000256" key="4">
    <source>
        <dbReference type="ARBA" id="ARBA00012820"/>
    </source>
</evidence>
<feature type="chain" id="PRO_5028891848" description="Acyl-CoA:diacylglycerol acyltransferase" evidence="10">
    <location>
        <begin position="35"/>
        <end position="322"/>
    </location>
</feature>
<proteinExistence type="inferred from homology"/>
<evidence type="ECO:0000256" key="9">
    <source>
        <dbReference type="SAM" id="MobiDB-lite"/>
    </source>
</evidence>
<dbReference type="GO" id="GO:0016788">
    <property type="term" value="F:hydrolase activity, acting on ester bonds"/>
    <property type="evidence" value="ECO:0007669"/>
    <property type="project" value="TreeGrafter"/>
</dbReference>
<dbReference type="Pfam" id="PF00756">
    <property type="entry name" value="Esterase"/>
    <property type="match status" value="1"/>
</dbReference>
<feature type="region of interest" description="Disordered" evidence="9">
    <location>
        <begin position="135"/>
        <end position="155"/>
    </location>
</feature>
<keyword evidence="12" id="KW-1185">Reference proteome</keyword>
<evidence type="ECO:0000256" key="6">
    <source>
        <dbReference type="ARBA" id="ARBA00022801"/>
    </source>
</evidence>
<evidence type="ECO:0000256" key="8">
    <source>
        <dbReference type="ARBA" id="ARBA00048109"/>
    </source>
</evidence>
<gene>
    <name evidence="11" type="ORF">H9K76_00540</name>
</gene>
<comment type="catalytic activity">
    <reaction evidence="1">
        <text>2 alpha,alpha'-trehalose 6-mycolate = alpha,alpha'-trehalose 6,6'-bismycolate + alpha,alpha-trehalose</text>
        <dbReference type="Rhea" id="RHEA:23472"/>
        <dbReference type="ChEBI" id="CHEBI:16551"/>
        <dbReference type="ChEBI" id="CHEBI:18195"/>
        <dbReference type="ChEBI" id="CHEBI:18234"/>
        <dbReference type="EC" id="2.3.1.122"/>
    </reaction>
</comment>
<accession>A0A7G9RPA4</accession>
<keyword evidence="10" id="KW-0732">Signal</keyword>
<dbReference type="EC" id="2.3.1.122" evidence="4"/>
<dbReference type="GO" id="GO:0050348">
    <property type="term" value="F:trehalose O-mycolyltransferase activity"/>
    <property type="evidence" value="ECO:0007669"/>
    <property type="project" value="UniProtKB-EC"/>
</dbReference>
<organism evidence="11 12">
    <name type="scientific">Diaphorobacter ruginosibacter</name>
    <dbReference type="NCBI Taxonomy" id="1715720"/>
    <lineage>
        <taxon>Bacteria</taxon>
        <taxon>Pseudomonadati</taxon>
        <taxon>Pseudomonadota</taxon>
        <taxon>Betaproteobacteria</taxon>
        <taxon>Burkholderiales</taxon>
        <taxon>Comamonadaceae</taxon>
        <taxon>Diaphorobacter</taxon>
    </lineage>
</organism>
<dbReference type="Gene3D" id="3.40.50.1820">
    <property type="entry name" value="alpha/beta hydrolase"/>
    <property type="match status" value="1"/>
</dbReference>
<evidence type="ECO:0000256" key="5">
    <source>
        <dbReference type="ARBA" id="ARBA00013244"/>
    </source>
</evidence>
<dbReference type="RefSeq" id="WP_187597683.1">
    <property type="nucleotide sequence ID" value="NZ_CP060714.1"/>
</dbReference>
<dbReference type="PANTHER" id="PTHR40841:SF2">
    <property type="entry name" value="SIDEROPHORE-DEGRADING ESTERASE (EUROFUNG)"/>
    <property type="match status" value="1"/>
</dbReference>
<dbReference type="InterPro" id="IPR006311">
    <property type="entry name" value="TAT_signal"/>
</dbReference>
<comment type="similarity">
    <text evidence="3">Belongs to the mycobacterial A85 antigen family.</text>
</comment>
<dbReference type="InterPro" id="IPR029058">
    <property type="entry name" value="AB_hydrolase_fold"/>
</dbReference>
<feature type="signal peptide" evidence="10">
    <location>
        <begin position="1"/>
        <end position="34"/>
    </location>
</feature>
<comment type="similarity">
    <text evidence="2">Belongs to the esterase D family.</text>
</comment>
<evidence type="ECO:0000256" key="7">
    <source>
        <dbReference type="ARBA" id="ARBA00032572"/>
    </source>
</evidence>
<comment type="catalytic activity">
    <reaction evidence="8">
        <text>an acyl-CoA + a 1,2-diacyl-sn-glycerol = a triacyl-sn-glycerol + CoA</text>
        <dbReference type="Rhea" id="RHEA:10868"/>
        <dbReference type="ChEBI" id="CHEBI:17815"/>
        <dbReference type="ChEBI" id="CHEBI:57287"/>
        <dbReference type="ChEBI" id="CHEBI:58342"/>
        <dbReference type="ChEBI" id="CHEBI:64615"/>
        <dbReference type="EC" id="2.3.1.20"/>
    </reaction>
</comment>
<dbReference type="KEGG" id="drg:H9K76_00540"/>
<dbReference type="GO" id="GO:0004144">
    <property type="term" value="F:diacylglycerol O-acyltransferase activity"/>
    <property type="evidence" value="ECO:0007669"/>
    <property type="project" value="UniProtKB-EC"/>
</dbReference>
<dbReference type="InterPro" id="IPR000801">
    <property type="entry name" value="Esterase-like"/>
</dbReference>
<dbReference type="EC" id="2.3.1.20" evidence="5"/>
<dbReference type="Proteomes" id="UP000515811">
    <property type="component" value="Chromosome"/>
</dbReference>
<dbReference type="PROSITE" id="PS51318">
    <property type="entry name" value="TAT"/>
    <property type="match status" value="1"/>
</dbReference>
<evidence type="ECO:0000256" key="2">
    <source>
        <dbReference type="ARBA" id="ARBA00005622"/>
    </source>
</evidence>
<dbReference type="InterPro" id="IPR052558">
    <property type="entry name" value="Siderophore_Hydrolase_D"/>
</dbReference>
<name>A0A7G9RPA4_9BURK</name>
<evidence type="ECO:0000256" key="1">
    <source>
        <dbReference type="ARBA" id="ARBA00000697"/>
    </source>
</evidence>
<dbReference type="EMBL" id="CP060714">
    <property type="protein sequence ID" value="QNN57429.1"/>
    <property type="molecule type" value="Genomic_DNA"/>
</dbReference>
<evidence type="ECO:0000256" key="10">
    <source>
        <dbReference type="SAM" id="SignalP"/>
    </source>
</evidence>
<reference evidence="11 12" key="1">
    <citation type="submission" date="2020-08" db="EMBL/GenBank/DDBJ databases">
        <title>Genome sequence of Diaphorobacter ruginosibacter DSM 27467T.</title>
        <authorList>
            <person name="Hyun D.-W."/>
            <person name="Bae J.-W."/>
        </authorList>
    </citation>
    <scope>NUCLEOTIDE SEQUENCE [LARGE SCALE GENOMIC DNA]</scope>
    <source>
        <strain evidence="11 12">DSM 27467</strain>
    </source>
</reference>
<keyword evidence="6 11" id="KW-0378">Hydrolase</keyword>